<reference evidence="1 2" key="1">
    <citation type="submission" date="2021-06" db="EMBL/GenBank/DDBJ databases">
        <title>Caerostris darwini draft genome.</title>
        <authorList>
            <person name="Kono N."/>
            <person name="Arakawa K."/>
        </authorList>
    </citation>
    <scope>NUCLEOTIDE SEQUENCE [LARGE SCALE GENOMIC DNA]</scope>
</reference>
<evidence type="ECO:0000313" key="1">
    <source>
        <dbReference type="EMBL" id="GIY40529.1"/>
    </source>
</evidence>
<protein>
    <submittedName>
        <fullName evidence="1">Uncharacterized protein</fullName>
    </submittedName>
</protein>
<name>A0AAV4T463_9ARAC</name>
<dbReference type="AlphaFoldDB" id="A0AAV4T463"/>
<comment type="caution">
    <text evidence="1">The sequence shown here is derived from an EMBL/GenBank/DDBJ whole genome shotgun (WGS) entry which is preliminary data.</text>
</comment>
<proteinExistence type="predicted"/>
<gene>
    <name evidence="1" type="ORF">CDAR_85321</name>
</gene>
<keyword evidence="2" id="KW-1185">Reference proteome</keyword>
<dbReference type="Proteomes" id="UP001054837">
    <property type="component" value="Unassembled WGS sequence"/>
</dbReference>
<dbReference type="EMBL" id="BPLQ01008949">
    <property type="protein sequence ID" value="GIY40529.1"/>
    <property type="molecule type" value="Genomic_DNA"/>
</dbReference>
<evidence type="ECO:0000313" key="2">
    <source>
        <dbReference type="Proteomes" id="UP001054837"/>
    </source>
</evidence>
<accession>A0AAV4T463</accession>
<sequence length="125" mass="14123">MVQRPICNGVAFEVWLLPLKFEKSNFVFGTLKNQASPLLSGVNGAVGKYNRLVAVEITLYGFRDIFFDNLPEHLGPHGRRASVTGLRSVVCFWFLHMFGYLRGPPCAEESQRRLCRQQQCCTIGT</sequence>
<organism evidence="1 2">
    <name type="scientific">Caerostris darwini</name>
    <dbReference type="NCBI Taxonomy" id="1538125"/>
    <lineage>
        <taxon>Eukaryota</taxon>
        <taxon>Metazoa</taxon>
        <taxon>Ecdysozoa</taxon>
        <taxon>Arthropoda</taxon>
        <taxon>Chelicerata</taxon>
        <taxon>Arachnida</taxon>
        <taxon>Araneae</taxon>
        <taxon>Araneomorphae</taxon>
        <taxon>Entelegynae</taxon>
        <taxon>Araneoidea</taxon>
        <taxon>Araneidae</taxon>
        <taxon>Caerostris</taxon>
    </lineage>
</organism>